<evidence type="ECO:0000256" key="8">
    <source>
        <dbReference type="ARBA" id="ARBA00022741"/>
    </source>
</evidence>
<comment type="similarity">
    <text evidence="4 15">Belongs to the pyruvate kinase family.</text>
</comment>
<feature type="domain" description="Pyruvate kinase C-terminal" evidence="17">
    <location>
        <begin position="250"/>
        <end position="350"/>
    </location>
</feature>
<keyword evidence="6 15" id="KW-0808">Transferase</keyword>
<keyword evidence="10" id="KW-0067">ATP-binding</keyword>
<dbReference type="InterPro" id="IPR015795">
    <property type="entry name" value="Pyrv_Knase_C"/>
</dbReference>
<dbReference type="SUPFAM" id="SSF52935">
    <property type="entry name" value="PK C-terminal domain-like"/>
    <property type="match status" value="1"/>
</dbReference>
<evidence type="ECO:0000256" key="11">
    <source>
        <dbReference type="ARBA" id="ARBA00022842"/>
    </source>
</evidence>
<evidence type="ECO:0000256" key="1">
    <source>
        <dbReference type="ARBA" id="ARBA00001946"/>
    </source>
</evidence>
<comment type="cofactor">
    <cofactor evidence="2">
        <name>K(+)</name>
        <dbReference type="ChEBI" id="CHEBI:29103"/>
    </cofactor>
</comment>
<evidence type="ECO:0000256" key="15">
    <source>
        <dbReference type="RuleBase" id="RU000504"/>
    </source>
</evidence>
<evidence type="ECO:0000259" key="17">
    <source>
        <dbReference type="Pfam" id="PF02887"/>
    </source>
</evidence>
<evidence type="ECO:0000256" key="14">
    <source>
        <dbReference type="ARBA" id="ARBA00048152"/>
    </source>
</evidence>
<keyword evidence="11 15" id="KW-0460">Magnesium</keyword>
<dbReference type="GO" id="GO:0009570">
    <property type="term" value="C:chloroplast stroma"/>
    <property type="evidence" value="ECO:0007669"/>
    <property type="project" value="UniProtKB-ARBA"/>
</dbReference>
<evidence type="ECO:0000313" key="18">
    <source>
        <dbReference type="EMBL" id="MBX67693.1"/>
    </source>
</evidence>
<dbReference type="EC" id="2.7.1.40" evidence="5 15"/>
<keyword evidence="12 15" id="KW-0324">Glycolysis</keyword>
<evidence type="ECO:0000256" key="2">
    <source>
        <dbReference type="ARBA" id="ARBA00001958"/>
    </source>
</evidence>
<comment type="pathway">
    <text evidence="3 15">Carbohydrate degradation; glycolysis; pyruvate from D-glyceraldehyde 3-phosphate: step 5/5.</text>
</comment>
<keyword evidence="7" id="KW-0479">Metal-binding</keyword>
<evidence type="ECO:0000256" key="10">
    <source>
        <dbReference type="ARBA" id="ARBA00022840"/>
    </source>
</evidence>
<evidence type="ECO:0000256" key="9">
    <source>
        <dbReference type="ARBA" id="ARBA00022777"/>
    </source>
</evidence>
<dbReference type="EMBL" id="GGEC01087209">
    <property type="protein sequence ID" value="MBX67693.1"/>
    <property type="molecule type" value="Transcribed_RNA"/>
</dbReference>
<name>A0A2P2QL43_RHIMU</name>
<protein>
    <recommendedName>
        <fullName evidence="5 15">Pyruvate kinase</fullName>
        <ecNumber evidence="5 15">2.7.1.40</ecNumber>
    </recommendedName>
</protein>
<dbReference type="InterPro" id="IPR036918">
    <property type="entry name" value="Pyrv_Knase_C_sf"/>
</dbReference>
<feature type="domain" description="Pyruvate kinase barrel" evidence="16">
    <location>
        <begin position="2"/>
        <end position="211"/>
    </location>
</feature>
<dbReference type="FunFam" id="3.20.20.60:FF:000025">
    <property type="entry name" value="Pyruvate kinase"/>
    <property type="match status" value="1"/>
</dbReference>
<keyword evidence="13" id="KW-0670">Pyruvate</keyword>
<evidence type="ECO:0000256" key="12">
    <source>
        <dbReference type="ARBA" id="ARBA00023152"/>
    </source>
</evidence>
<dbReference type="AlphaFoldDB" id="A0A2P2QL43"/>
<dbReference type="Gene3D" id="2.40.33.10">
    <property type="entry name" value="PK beta-barrel domain-like"/>
    <property type="match status" value="1"/>
</dbReference>
<dbReference type="SUPFAM" id="SSF51621">
    <property type="entry name" value="Phosphoenolpyruvate/pyruvate domain"/>
    <property type="match status" value="1"/>
</dbReference>
<dbReference type="InterPro" id="IPR015813">
    <property type="entry name" value="Pyrv/PenolPyrv_kinase-like_dom"/>
</dbReference>
<dbReference type="InterPro" id="IPR015806">
    <property type="entry name" value="Pyrv_Knase_insert_dom_sf"/>
</dbReference>
<dbReference type="Pfam" id="PF00224">
    <property type="entry name" value="PK"/>
    <property type="match status" value="1"/>
</dbReference>
<keyword evidence="8" id="KW-0547">Nucleotide-binding</keyword>
<dbReference type="PROSITE" id="PS00110">
    <property type="entry name" value="PYRUVATE_KINASE"/>
    <property type="match status" value="1"/>
</dbReference>
<comment type="catalytic activity">
    <reaction evidence="14 15">
        <text>pyruvate + ATP = phosphoenolpyruvate + ADP + H(+)</text>
        <dbReference type="Rhea" id="RHEA:18157"/>
        <dbReference type="ChEBI" id="CHEBI:15361"/>
        <dbReference type="ChEBI" id="CHEBI:15378"/>
        <dbReference type="ChEBI" id="CHEBI:30616"/>
        <dbReference type="ChEBI" id="CHEBI:58702"/>
        <dbReference type="ChEBI" id="CHEBI:456216"/>
        <dbReference type="EC" id="2.7.1.40"/>
    </reaction>
</comment>
<dbReference type="UniPathway" id="UPA00109">
    <property type="reaction ID" value="UER00188"/>
</dbReference>
<dbReference type="NCBIfam" id="TIGR01064">
    <property type="entry name" value="pyruv_kin"/>
    <property type="match status" value="1"/>
</dbReference>
<evidence type="ECO:0000256" key="5">
    <source>
        <dbReference type="ARBA" id="ARBA00012142"/>
    </source>
</evidence>
<dbReference type="Gene3D" id="3.20.20.60">
    <property type="entry name" value="Phosphoenolpyruvate-binding domains"/>
    <property type="match status" value="1"/>
</dbReference>
<comment type="cofactor">
    <cofactor evidence="1">
        <name>Mg(2+)</name>
        <dbReference type="ChEBI" id="CHEBI:18420"/>
    </cofactor>
</comment>
<organism evidence="18">
    <name type="scientific">Rhizophora mucronata</name>
    <name type="common">Asiatic mangrove</name>
    <dbReference type="NCBI Taxonomy" id="61149"/>
    <lineage>
        <taxon>Eukaryota</taxon>
        <taxon>Viridiplantae</taxon>
        <taxon>Streptophyta</taxon>
        <taxon>Embryophyta</taxon>
        <taxon>Tracheophyta</taxon>
        <taxon>Spermatophyta</taxon>
        <taxon>Magnoliopsida</taxon>
        <taxon>eudicotyledons</taxon>
        <taxon>Gunneridae</taxon>
        <taxon>Pentapetalae</taxon>
        <taxon>rosids</taxon>
        <taxon>fabids</taxon>
        <taxon>Malpighiales</taxon>
        <taxon>Rhizophoraceae</taxon>
        <taxon>Rhizophora</taxon>
    </lineage>
</organism>
<evidence type="ECO:0000256" key="7">
    <source>
        <dbReference type="ARBA" id="ARBA00022723"/>
    </source>
</evidence>
<evidence type="ECO:0000259" key="16">
    <source>
        <dbReference type="Pfam" id="PF00224"/>
    </source>
</evidence>
<keyword evidence="9 15" id="KW-0418">Kinase</keyword>
<dbReference type="GO" id="GO:0030955">
    <property type="term" value="F:potassium ion binding"/>
    <property type="evidence" value="ECO:0007669"/>
    <property type="project" value="InterPro"/>
</dbReference>
<evidence type="ECO:0000256" key="4">
    <source>
        <dbReference type="ARBA" id="ARBA00008663"/>
    </source>
</evidence>
<sequence>MVGDELIIDGGMATFIVVERMGSDLRCKCIDSGLLLPRAKLSFWREGKLSYQGLPTLSTKDWEDIDFGISEGVDFIAMSFVNDADSVQQLKGYLSTKSSKSIRVLAKIETLESLQKLKEIVEASDGIMVARGDLGVEVPLEQIPTVQEDITHTCRQLNKPVIIASQLLESMVEYPTPTRAEVADISEAVRQFADAVMLSGESAIGSYGQKALSVLRMVSSHMELWSHEEEHRQALHQCLPGILLPDRISEEICNSAVEMANSLGVDAIFVFTKHGEMASLLSRNRPKPPIFAFTDDSSTRMALNLQRGVIPMLVDLSDDMEANISKSVNLVKTQGMVKEENTVLIVSDLPPTCASPNVFQSVQVKAIA</sequence>
<dbReference type="InterPro" id="IPR040442">
    <property type="entry name" value="Pyrv_kinase-like_dom_sf"/>
</dbReference>
<evidence type="ECO:0000256" key="6">
    <source>
        <dbReference type="ARBA" id="ARBA00022679"/>
    </source>
</evidence>
<dbReference type="GO" id="GO:0016301">
    <property type="term" value="F:kinase activity"/>
    <property type="evidence" value="ECO:0007669"/>
    <property type="project" value="UniProtKB-KW"/>
</dbReference>
<dbReference type="PANTHER" id="PTHR11817">
    <property type="entry name" value="PYRUVATE KINASE"/>
    <property type="match status" value="1"/>
</dbReference>
<dbReference type="Gene3D" id="3.40.1380.20">
    <property type="entry name" value="Pyruvate kinase, C-terminal domain"/>
    <property type="match status" value="1"/>
</dbReference>
<dbReference type="InterPro" id="IPR018209">
    <property type="entry name" value="Pyrv_Knase_AS"/>
</dbReference>
<dbReference type="Pfam" id="PF02887">
    <property type="entry name" value="PK_C"/>
    <property type="match status" value="1"/>
</dbReference>
<reference evidence="18" key="1">
    <citation type="submission" date="2018-02" db="EMBL/GenBank/DDBJ databases">
        <title>Rhizophora mucronata_Transcriptome.</title>
        <authorList>
            <person name="Meera S.P."/>
            <person name="Sreeshan A."/>
            <person name="Augustine A."/>
        </authorList>
    </citation>
    <scope>NUCLEOTIDE SEQUENCE</scope>
    <source>
        <tissue evidence="18">Leaf</tissue>
    </source>
</reference>
<evidence type="ECO:0000256" key="13">
    <source>
        <dbReference type="ARBA" id="ARBA00023317"/>
    </source>
</evidence>
<dbReference type="GO" id="GO:0004743">
    <property type="term" value="F:pyruvate kinase activity"/>
    <property type="evidence" value="ECO:0007669"/>
    <property type="project" value="UniProtKB-EC"/>
</dbReference>
<accession>A0A2P2QL43</accession>
<dbReference type="InterPro" id="IPR001697">
    <property type="entry name" value="Pyr_Knase"/>
</dbReference>
<dbReference type="GO" id="GO:0000287">
    <property type="term" value="F:magnesium ion binding"/>
    <property type="evidence" value="ECO:0007669"/>
    <property type="project" value="InterPro"/>
</dbReference>
<proteinExistence type="inferred from homology"/>
<dbReference type="InterPro" id="IPR015793">
    <property type="entry name" value="Pyrv_Knase_brl"/>
</dbReference>
<evidence type="ECO:0000256" key="3">
    <source>
        <dbReference type="ARBA" id="ARBA00004997"/>
    </source>
</evidence>
<dbReference type="PRINTS" id="PR01050">
    <property type="entry name" value="PYRUVTKNASE"/>
</dbReference>
<dbReference type="GO" id="GO:0005524">
    <property type="term" value="F:ATP binding"/>
    <property type="evidence" value="ECO:0007669"/>
    <property type="project" value="UniProtKB-KW"/>
</dbReference>